<keyword evidence="3" id="KW-1185">Reference proteome</keyword>
<name>A0ABT7L6T5_9BACI</name>
<feature type="transmembrane region" description="Helical" evidence="1">
    <location>
        <begin position="21"/>
        <end position="40"/>
    </location>
</feature>
<gene>
    <name evidence="2" type="ORF">QQS35_14020</name>
</gene>
<organism evidence="2 3">
    <name type="scientific">Aquibacillus rhizosphaerae</name>
    <dbReference type="NCBI Taxonomy" id="3051431"/>
    <lineage>
        <taxon>Bacteria</taxon>
        <taxon>Bacillati</taxon>
        <taxon>Bacillota</taxon>
        <taxon>Bacilli</taxon>
        <taxon>Bacillales</taxon>
        <taxon>Bacillaceae</taxon>
        <taxon>Aquibacillus</taxon>
    </lineage>
</organism>
<dbReference type="RefSeq" id="WP_285932838.1">
    <property type="nucleotide sequence ID" value="NZ_JASTZU010000041.1"/>
</dbReference>
<sequence>MKKKSAFTKTMHNSNGFIFPYIMFLAVLVLMVLTSCLSIYKNHIEMTELQLEQIKLETLLQMSDYQFSKELVMEDITEDGQLTYEYPYGFVKINYKIRGGNQLIIEYHATSDNGGNYGRIEKIEMNL</sequence>
<protein>
    <recommendedName>
        <fullName evidence="4">DUF3139 domain-containing protein</fullName>
    </recommendedName>
</protein>
<accession>A0ABT7L6T5</accession>
<evidence type="ECO:0008006" key="4">
    <source>
        <dbReference type="Google" id="ProtNLM"/>
    </source>
</evidence>
<evidence type="ECO:0000256" key="1">
    <source>
        <dbReference type="SAM" id="Phobius"/>
    </source>
</evidence>
<evidence type="ECO:0000313" key="2">
    <source>
        <dbReference type="EMBL" id="MDL4841554.1"/>
    </source>
</evidence>
<keyword evidence="1" id="KW-0812">Transmembrane</keyword>
<evidence type="ECO:0000313" key="3">
    <source>
        <dbReference type="Proteomes" id="UP001235343"/>
    </source>
</evidence>
<reference evidence="2 3" key="1">
    <citation type="submission" date="2023-06" db="EMBL/GenBank/DDBJ databases">
        <title>Aquibacillus rhizosphaerae LR5S19.</title>
        <authorList>
            <person name="Sun J.-Q."/>
        </authorList>
    </citation>
    <scope>NUCLEOTIDE SEQUENCE [LARGE SCALE GENOMIC DNA]</scope>
    <source>
        <strain evidence="2 3">LR5S19</strain>
    </source>
</reference>
<dbReference type="EMBL" id="JASTZU010000041">
    <property type="protein sequence ID" value="MDL4841554.1"/>
    <property type="molecule type" value="Genomic_DNA"/>
</dbReference>
<comment type="caution">
    <text evidence="2">The sequence shown here is derived from an EMBL/GenBank/DDBJ whole genome shotgun (WGS) entry which is preliminary data.</text>
</comment>
<proteinExistence type="predicted"/>
<dbReference type="Proteomes" id="UP001235343">
    <property type="component" value="Unassembled WGS sequence"/>
</dbReference>
<keyword evidence="1" id="KW-1133">Transmembrane helix</keyword>
<keyword evidence="1" id="KW-0472">Membrane</keyword>